<feature type="transmembrane region" description="Helical" evidence="1">
    <location>
        <begin position="7"/>
        <end position="25"/>
    </location>
</feature>
<dbReference type="EMBL" id="CVRB01000001">
    <property type="protein sequence ID" value="CRK80783.1"/>
    <property type="molecule type" value="Genomic_DNA"/>
</dbReference>
<reference evidence="3" key="1">
    <citation type="submission" date="2015-05" db="EMBL/GenBank/DDBJ databases">
        <authorList>
            <person name="Urmite Genomes"/>
        </authorList>
    </citation>
    <scope>NUCLEOTIDE SEQUENCE [LARGE SCALE GENOMIC DNA]</scope>
    <source>
        <strain evidence="3">LF1</strain>
    </source>
</reference>
<evidence type="ECO:0000256" key="1">
    <source>
        <dbReference type="SAM" id="Phobius"/>
    </source>
</evidence>
<keyword evidence="3" id="KW-1185">Reference proteome</keyword>
<evidence type="ECO:0000313" key="3">
    <source>
        <dbReference type="Proteomes" id="UP000199087"/>
    </source>
</evidence>
<accession>A0A0U1NRU8</accession>
<dbReference type="RefSeq" id="WP_090630826.1">
    <property type="nucleotide sequence ID" value="NZ_CVRB01000001.1"/>
</dbReference>
<proteinExistence type="predicted"/>
<name>A0A0U1NRU8_9BACI</name>
<keyword evidence="1" id="KW-0812">Transmembrane</keyword>
<sequence>MGSLSVRLTIVELVIGILILVYEFFTGHPWTADGIPWTMDENFHFNLALGFFTAAGFTFILGAIIGSVQSRDHSTKR</sequence>
<gene>
    <name evidence="2" type="ORF">BN000_00671</name>
</gene>
<keyword evidence="1" id="KW-0472">Membrane</keyword>
<protein>
    <submittedName>
        <fullName evidence="2">Uncharacterized protein</fullName>
    </submittedName>
</protein>
<dbReference type="Proteomes" id="UP000199087">
    <property type="component" value="Unassembled WGS sequence"/>
</dbReference>
<feature type="transmembrane region" description="Helical" evidence="1">
    <location>
        <begin position="45"/>
        <end position="68"/>
    </location>
</feature>
<organism evidence="2 3">
    <name type="scientific">Neobacillus massiliamazoniensis</name>
    <dbReference type="NCBI Taxonomy" id="1499688"/>
    <lineage>
        <taxon>Bacteria</taxon>
        <taxon>Bacillati</taxon>
        <taxon>Bacillota</taxon>
        <taxon>Bacilli</taxon>
        <taxon>Bacillales</taxon>
        <taxon>Bacillaceae</taxon>
        <taxon>Neobacillus</taxon>
    </lineage>
</organism>
<evidence type="ECO:0000313" key="2">
    <source>
        <dbReference type="EMBL" id="CRK80783.1"/>
    </source>
</evidence>
<keyword evidence="1" id="KW-1133">Transmembrane helix</keyword>
<dbReference type="AlphaFoldDB" id="A0A0U1NRU8"/>